<sequence>MKKNINNSPFPRIPVHHHYPDPPLRTTINVTHTKFDATTTSITRPIRPSLKPPRDLQICLSAAASLADSDTTAMSLNTPVLNSDSVSPLVLGEPMDGGEGSSLGWVAVLCLSLSQVFAWA</sequence>
<reference evidence="2 3" key="1">
    <citation type="submission" date="2018-09" db="EMBL/GenBank/DDBJ databases">
        <title>A high-quality reference genome of wild soybean provides a powerful tool to mine soybean genomes.</title>
        <authorList>
            <person name="Xie M."/>
            <person name="Chung C.Y.L."/>
            <person name="Li M.-W."/>
            <person name="Wong F.-L."/>
            <person name="Chan T.-F."/>
            <person name="Lam H.-M."/>
        </authorList>
    </citation>
    <scope>NUCLEOTIDE SEQUENCE [LARGE SCALE GENOMIC DNA]</scope>
    <source>
        <strain evidence="3">cv. W05</strain>
        <tissue evidence="2">Hypocotyl of etiolated seedlings</tissue>
    </source>
</reference>
<gene>
    <name evidence="2" type="ORF">D0Y65_007803</name>
</gene>
<comment type="caution">
    <text evidence="2">The sequence shown here is derived from an EMBL/GenBank/DDBJ whole genome shotgun (WGS) entry which is preliminary data.</text>
</comment>
<evidence type="ECO:0000313" key="3">
    <source>
        <dbReference type="Proteomes" id="UP000289340"/>
    </source>
</evidence>
<dbReference type="EMBL" id="QZWG01000003">
    <property type="protein sequence ID" value="RZC21750.1"/>
    <property type="molecule type" value="Genomic_DNA"/>
</dbReference>
<proteinExistence type="predicted"/>
<organism evidence="2 3">
    <name type="scientific">Glycine soja</name>
    <name type="common">Wild soybean</name>
    <dbReference type="NCBI Taxonomy" id="3848"/>
    <lineage>
        <taxon>Eukaryota</taxon>
        <taxon>Viridiplantae</taxon>
        <taxon>Streptophyta</taxon>
        <taxon>Embryophyta</taxon>
        <taxon>Tracheophyta</taxon>
        <taxon>Spermatophyta</taxon>
        <taxon>Magnoliopsida</taxon>
        <taxon>eudicotyledons</taxon>
        <taxon>Gunneridae</taxon>
        <taxon>Pentapetalae</taxon>
        <taxon>rosids</taxon>
        <taxon>fabids</taxon>
        <taxon>Fabales</taxon>
        <taxon>Fabaceae</taxon>
        <taxon>Papilionoideae</taxon>
        <taxon>50 kb inversion clade</taxon>
        <taxon>NPAAA clade</taxon>
        <taxon>indigoferoid/millettioid clade</taxon>
        <taxon>Phaseoleae</taxon>
        <taxon>Glycine</taxon>
        <taxon>Glycine subgen. Soja</taxon>
    </lineage>
</organism>
<dbReference type="AlphaFoldDB" id="A0A445LEZ6"/>
<name>A0A445LEZ6_GLYSO</name>
<keyword evidence="3" id="KW-1185">Reference proteome</keyword>
<accession>A0A445LEZ6</accession>
<dbReference type="Proteomes" id="UP000289340">
    <property type="component" value="Chromosome 3"/>
</dbReference>
<feature type="region of interest" description="Disordered" evidence="1">
    <location>
        <begin position="1"/>
        <end position="22"/>
    </location>
</feature>
<evidence type="ECO:0000256" key="1">
    <source>
        <dbReference type="SAM" id="MobiDB-lite"/>
    </source>
</evidence>
<evidence type="ECO:0000313" key="2">
    <source>
        <dbReference type="EMBL" id="RZC21750.1"/>
    </source>
</evidence>
<protein>
    <submittedName>
        <fullName evidence="2">Uncharacterized protein</fullName>
    </submittedName>
</protein>